<reference evidence="2" key="1">
    <citation type="journal article" date="2023" name="GigaByte">
        <title>Genome assembly of the bearded iris, Iris pallida Lam.</title>
        <authorList>
            <person name="Bruccoleri R.E."/>
            <person name="Oakeley E.J."/>
            <person name="Faust A.M.E."/>
            <person name="Altorfer M."/>
            <person name="Dessus-Babus S."/>
            <person name="Burckhardt D."/>
            <person name="Oertli M."/>
            <person name="Naumann U."/>
            <person name="Petersen F."/>
            <person name="Wong J."/>
        </authorList>
    </citation>
    <scope>NUCLEOTIDE SEQUENCE</scope>
    <source>
        <strain evidence="2">GSM-AAB239-AS_SAM_17_03QT</strain>
    </source>
</reference>
<feature type="compositionally biased region" description="Polar residues" evidence="1">
    <location>
        <begin position="1"/>
        <end position="12"/>
    </location>
</feature>
<evidence type="ECO:0000256" key="1">
    <source>
        <dbReference type="SAM" id="MobiDB-lite"/>
    </source>
</evidence>
<name>A0AAX6EP10_IRIPA</name>
<feature type="region of interest" description="Disordered" evidence="1">
    <location>
        <begin position="57"/>
        <end position="85"/>
    </location>
</feature>
<gene>
    <name evidence="2" type="ORF">M6B38_176650</name>
</gene>
<accession>A0AAX6EP10</accession>
<comment type="caution">
    <text evidence="2">The sequence shown here is derived from an EMBL/GenBank/DDBJ whole genome shotgun (WGS) entry which is preliminary data.</text>
</comment>
<evidence type="ECO:0000313" key="3">
    <source>
        <dbReference type="Proteomes" id="UP001140949"/>
    </source>
</evidence>
<keyword evidence="3" id="KW-1185">Reference proteome</keyword>
<feature type="region of interest" description="Disordered" evidence="1">
    <location>
        <begin position="1"/>
        <end position="39"/>
    </location>
</feature>
<sequence length="85" mass="9015">MRYAAPSSSSNAHKLKVVRPREAEGGSTHLPLIGRDGSSSHTVLTIRGDNIIHGKSVGRASDLIPPEDELSASSPVEKLKTARES</sequence>
<proteinExistence type="predicted"/>
<dbReference type="Proteomes" id="UP001140949">
    <property type="component" value="Unassembled WGS sequence"/>
</dbReference>
<reference evidence="2" key="2">
    <citation type="submission" date="2023-04" db="EMBL/GenBank/DDBJ databases">
        <authorList>
            <person name="Bruccoleri R.E."/>
            <person name="Oakeley E.J."/>
            <person name="Faust A.-M."/>
            <person name="Dessus-Babus S."/>
            <person name="Altorfer M."/>
            <person name="Burckhardt D."/>
            <person name="Oertli M."/>
            <person name="Naumann U."/>
            <person name="Petersen F."/>
            <person name="Wong J."/>
        </authorList>
    </citation>
    <scope>NUCLEOTIDE SEQUENCE</scope>
    <source>
        <strain evidence="2">GSM-AAB239-AS_SAM_17_03QT</strain>
        <tissue evidence="2">Leaf</tissue>
    </source>
</reference>
<dbReference type="EMBL" id="JANAVB010035020">
    <property type="protein sequence ID" value="KAJ6805947.1"/>
    <property type="molecule type" value="Genomic_DNA"/>
</dbReference>
<protein>
    <submittedName>
        <fullName evidence="2">GS3-like protein isoform X1</fullName>
    </submittedName>
</protein>
<evidence type="ECO:0000313" key="2">
    <source>
        <dbReference type="EMBL" id="KAJ6805947.1"/>
    </source>
</evidence>
<dbReference type="AlphaFoldDB" id="A0AAX6EP10"/>
<organism evidence="2 3">
    <name type="scientific">Iris pallida</name>
    <name type="common">Sweet iris</name>
    <dbReference type="NCBI Taxonomy" id="29817"/>
    <lineage>
        <taxon>Eukaryota</taxon>
        <taxon>Viridiplantae</taxon>
        <taxon>Streptophyta</taxon>
        <taxon>Embryophyta</taxon>
        <taxon>Tracheophyta</taxon>
        <taxon>Spermatophyta</taxon>
        <taxon>Magnoliopsida</taxon>
        <taxon>Liliopsida</taxon>
        <taxon>Asparagales</taxon>
        <taxon>Iridaceae</taxon>
        <taxon>Iridoideae</taxon>
        <taxon>Irideae</taxon>
        <taxon>Iris</taxon>
    </lineage>
</organism>